<dbReference type="Pfam" id="PF03765">
    <property type="entry name" value="CRAL_TRIO_N"/>
    <property type="match status" value="1"/>
</dbReference>
<evidence type="ECO:0000256" key="9">
    <source>
        <dbReference type="ARBA" id="ARBA00023098"/>
    </source>
</evidence>
<keyword evidence="14" id="KW-0753">Steroid metabolism</keyword>
<keyword evidence="9" id="KW-0443">Lipid metabolism</keyword>
<gene>
    <name evidence="20" type="ORF">CJN711_LOCUS16551</name>
</gene>
<keyword evidence="6" id="KW-0732">Signal</keyword>
<feature type="transmembrane region" description="Helical" evidence="16">
    <location>
        <begin position="1407"/>
        <end position="1430"/>
    </location>
</feature>
<dbReference type="FunFam" id="1.20.1640.10:FF:000010">
    <property type="entry name" value="NPC intracellular cholesterol transporter 1"/>
    <property type="match status" value="1"/>
</dbReference>
<comment type="caution">
    <text evidence="20">The sequence shown here is derived from an EMBL/GenBank/DDBJ whole genome shotgun (WGS) entry which is preliminary data.</text>
</comment>
<evidence type="ECO:0000256" key="4">
    <source>
        <dbReference type="ARBA" id="ARBA00022548"/>
    </source>
</evidence>
<evidence type="ECO:0000259" key="18">
    <source>
        <dbReference type="PROSITE" id="PS50191"/>
    </source>
</evidence>
<dbReference type="Gene3D" id="3.40.525.10">
    <property type="entry name" value="CRAL-TRIO lipid binding domain"/>
    <property type="match status" value="1"/>
</dbReference>
<dbReference type="NCBIfam" id="TIGR00917">
    <property type="entry name" value="2A060601"/>
    <property type="match status" value="1"/>
</dbReference>
<feature type="transmembrane region" description="Helical" evidence="16">
    <location>
        <begin position="1864"/>
        <end position="1883"/>
    </location>
</feature>
<dbReference type="InterPro" id="IPR000731">
    <property type="entry name" value="SSD"/>
</dbReference>
<evidence type="ECO:0000256" key="3">
    <source>
        <dbReference type="ARBA" id="ARBA00022448"/>
    </source>
</evidence>
<feature type="transmembrane region" description="Helical" evidence="16">
    <location>
        <begin position="977"/>
        <end position="999"/>
    </location>
</feature>
<evidence type="ECO:0000256" key="1">
    <source>
        <dbReference type="ARBA" id="ARBA00004127"/>
    </source>
</evidence>
<evidence type="ECO:0000256" key="2">
    <source>
        <dbReference type="ARBA" id="ARBA00005585"/>
    </source>
</evidence>
<evidence type="ECO:0000259" key="17">
    <source>
        <dbReference type="PROSITE" id="PS50156"/>
    </source>
</evidence>
<dbReference type="InterPro" id="IPR053956">
    <property type="entry name" value="NPC1_MLD"/>
</dbReference>
<dbReference type="SUPFAM" id="SSF82866">
    <property type="entry name" value="Multidrug efflux transporter AcrB transmembrane domain"/>
    <property type="match status" value="2"/>
</dbReference>
<dbReference type="GO" id="GO:0008203">
    <property type="term" value="P:cholesterol metabolic process"/>
    <property type="evidence" value="ECO:0007669"/>
    <property type="project" value="UniProtKB-KW"/>
</dbReference>
<evidence type="ECO:0000313" key="20">
    <source>
        <dbReference type="EMBL" id="CAF1293489.1"/>
    </source>
</evidence>
<feature type="domain" description="PRELI/MSF1" evidence="19">
    <location>
        <begin position="3"/>
        <end position="175"/>
    </location>
</feature>
<dbReference type="SUPFAM" id="SSF46938">
    <property type="entry name" value="CRAL/TRIO N-terminal domain"/>
    <property type="match status" value="1"/>
</dbReference>
<keyword evidence="5 16" id="KW-0812">Transmembrane</keyword>
<dbReference type="InterPro" id="IPR004765">
    <property type="entry name" value="NPC1-like"/>
</dbReference>
<dbReference type="SMART" id="SM00516">
    <property type="entry name" value="SEC14"/>
    <property type="match status" value="1"/>
</dbReference>
<dbReference type="Gene3D" id="1.20.1640.10">
    <property type="entry name" value="Multidrug efflux transporter AcrB transmembrane domain"/>
    <property type="match status" value="2"/>
</dbReference>
<feature type="domain" description="SSD" evidence="17">
    <location>
        <begin position="1344"/>
        <end position="1509"/>
    </location>
</feature>
<dbReference type="GO" id="GO:0005886">
    <property type="term" value="C:plasma membrane"/>
    <property type="evidence" value="ECO:0007669"/>
    <property type="project" value="TreeGrafter"/>
</dbReference>
<dbReference type="PANTHER" id="PTHR45727:SF2">
    <property type="entry name" value="NPC INTRACELLULAR CHOLESTEROL TRANSPORTER 1"/>
    <property type="match status" value="1"/>
</dbReference>
<proteinExistence type="inferred from homology"/>
<dbReference type="FunFam" id="1.20.1640.10:FF:000008">
    <property type="entry name" value="NPC intracellular cholesterol transporter 1"/>
    <property type="match status" value="1"/>
</dbReference>
<dbReference type="GO" id="GO:0030299">
    <property type="term" value="P:intestinal cholesterol absorption"/>
    <property type="evidence" value="ECO:0007669"/>
    <property type="project" value="TreeGrafter"/>
</dbReference>
<dbReference type="SMART" id="SM01100">
    <property type="entry name" value="CRAL_TRIO_N"/>
    <property type="match status" value="1"/>
</dbReference>
<dbReference type="InterPro" id="IPR001251">
    <property type="entry name" value="CRAL-TRIO_dom"/>
</dbReference>
<keyword evidence="11" id="KW-1015">Disulfide bond</keyword>
<dbReference type="InterPro" id="IPR053958">
    <property type="entry name" value="HMGCR/SNAP/NPC1-like_SSD"/>
</dbReference>
<dbReference type="Pfam" id="PF12349">
    <property type="entry name" value="Sterol-sensing"/>
    <property type="match status" value="1"/>
</dbReference>
<evidence type="ECO:0000256" key="15">
    <source>
        <dbReference type="ARBA" id="ARBA00034049"/>
    </source>
</evidence>
<feature type="transmembrane region" description="Helical" evidence="16">
    <location>
        <begin position="1378"/>
        <end position="1401"/>
    </location>
</feature>
<dbReference type="InterPro" id="IPR036598">
    <property type="entry name" value="GOLD_dom_sf"/>
</dbReference>
<organism evidence="20 21">
    <name type="scientific">Rotaria magnacalcarata</name>
    <dbReference type="NCBI Taxonomy" id="392030"/>
    <lineage>
        <taxon>Eukaryota</taxon>
        <taxon>Metazoa</taxon>
        <taxon>Spiralia</taxon>
        <taxon>Gnathifera</taxon>
        <taxon>Rotifera</taxon>
        <taxon>Eurotatoria</taxon>
        <taxon>Bdelloidea</taxon>
        <taxon>Philodinida</taxon>
        <taxon>Philodinidae</taxon>
        <taxon>Rotaria</taxon>
    </lineage>
</organism>
<feature type="transmembrane region" description="Helical" evidence="16">
    <location>
        <begin position="1045"/>
        <end position="1071"/>
    </location>
</feature>
<feature type="transmembrane region" description="Helical" evidence="16">
    <location>
        <begin position="1484"/>
        <end position="1509"/>
    </location>
</feature>
<keyword evidence="13" id="KW-0325">Glycoprotein</keyword>
<dbReference type="Pfam" id="PF04707">
    <property type="entry name" value="PRELI"/>
    <property type="match status" value="1"/>
</dbReference>
<feature type="transmembrane region" description="Helical" evidence="16">
    <location>
        <begin position="1345"/>
        <end position="1366"/>
    </location>
</feature>
<evidence type="ECO:0000256" key="5">
    <source>
        <dbReference type="ARBA" id="ARBA00022692"/>
    </source>
</evidence>
<dbReference type="InterPro" id="IPR036865">
    <property type="entry name" value="CRAL-TRIO_dom_sf"/>
</dbReference>
<dbReference type="SUPFAM" id="SSF52087">
    <property type="entry name" value="CRAL/TRIO domain"/>
    <property type="match status" value="1"/>
</dbReference>
<dbReference type="InterPro" id="IPR036273">
    <property type="entry name" value="CRAL/TRIO_N_dom_sf"/>
</dbReference>
<feature type="transmembrane region" description="Helical" evidence="16">
    <location>
        <begin position="1889"/>
        <end position="1914"/>
    </location>
</feature>
<evidence type="ECO:0000256" key="7">
    <source>
        <dbReference type="ARBA" id="ARBA00022989"/>
    </source>
</evidence>
<evidence type="ECO:0000256" key="11">
    <source>
        <dbReference type="ARBA" id="ARBA00023157"/>
    </source>
</evidence>
<dbReference type="Proteomes" id="UP000663855">
    <property type="component" value="Unassembled WGS sequence"/>
</dbReference>
<keyword evidence="10 16" id="KW-0472">Membrane</keyword>
<evidence type="ECO:0000259" key="19">
    <source>
        <dbReference type="PROSITE" id="PS50904"/>
    </source>
</evidence>
<feature type="transmembrane region" description="Helical" evidence="16">
    <location>
        <begin position="1560"/>
        <end position="1581"/>
    </location>
</feature>
<reference evidence="20" key="1">
    <citation type="submission" date="2021-02" db="EMBL/GenBank/DDBJ databases">
        <authorList>
            <person name="Nowell W R."/>
        </authorList>
    </citation>
    <scope>NUCLEOTIDE SEQUENCE</scope>
</reference>
<dbReference type="Pfam" id="PF00650">
    <property type="entry name" value="CRAL_TRIO"/>
    <property type="match status" value="1"/>
</dbReference>
<comment type="similarity">
    <text evidence="2">Belongs to the patched family.</text>
</comment>
<evidence type="ECO:0008006" key="22">
    <source>
        <dbReference type="Google" id="ProtNLM"/>
    </source>
</evidence>
<keyword evidence="3" id="KW-0813">Transport</keyword>
<accession>A0A815DGY1</accession>
<keyword evidence="7 16" id="KW-1133">Transmembrane helix</keyword>
<dbReference type="Gene3D" id="2.60.120.680">
    <property type="entry name" value="GOLD domain"/>
    <property type="match status" value="1"/>
</dbReference>
<evidence type="ECO:0000256" key="6">
    <source>
        <dbReference type="ARBA" id="ARBA00022729"/>
    </source>
</evidence>
<dbReference type="InterPro" id="IPR011074">
    <property type="entry name" value="CRAL/TRIO_N_dom"/>
</dbReference>
<comment type="catalytic activity">
    <reaction evidence="15">
        <text>cholesterol(in) = cholesterol(out)</text>
        <dbReference type="Rhea" id="RHEA:39747"/>
        <dbReference type="ChEBI" id="CHEBI:16113"/>
    </reaction>
</comment>
<feature type="transmembrane region" description="Helical" evidence="16">
    <location>
        <begin position="1935"/>
        <end position="1954"/>
    </location>
</feature>
<sequence>MVQKYQSPVRVYRYPFELVMAAYEKRFPTCPMIPVFLGSDITSEFRSEDGAVEIIERRCRLNVDAPYLLKKIVNVDYVIFFQKNHLDRRQRTLRIDAWNESFSSRLVIKEFCHYYVHPENALWTCFEQSASLEIKSFFGFEATVEKMAMKQYSANLSKGKEIIEYYVNELMDQGITNIPLWDETSTSTTSQEPTNDDPSAIAVRRRLSTPQDASNIFAASSPPKASGLAATTAAHFSSLSDELETFKTDENSAEKQSVGNIDDEYIRRYIGQLDPFEESCLVQLRQWIAETHKGKLPNDSHLLRFLRARRFDIEKAKENLCHSLAWRKKNCIDRLLVDYESPEVIQRFFPGAWGGNDREGRPIYILRVGEIDVRGVMKAVHGEDVWIRHVLCLVEEGLKKCEENTNIFGKPISSVCVILDFENFSVKHLYRPVFRVISQISDTVEANYPETLGRMFLTRCPRVIPVLWTIINMFVEERTREKLTILKTDELTEYIDEINIPDFLGGQLSLQAPSGGVVPRSLYVHEDEPDKFDAENSLFGDSSYTVVTIKDGDVHEVLIPVSQKGDKIWYDFDLLKAECTFTIYRIGKIKATEHDDNEDNLRPSSPTAKSNSTLHATTIYDKPLVESATDDITRLSQPSVYHAGDSVQETYVCQQPGNYALQWRHLASHHSASPFDFISGSHKTKIMYHYERQSPDLLDNNNNNNNNNTAMLKLFAFIVYVVLTSTKAEDGHCIWYGPCGENSLGKITNCYYNGTAQLLTDESALKTLETSCGMIYNGTNNTYTCCSGDQIKIMADQFGLAKLMLGRCPSCYYNFRSLFCAMTCAPDQSRFLTVKDLGTSISFPNRTTVESIYYDVAEDFSQRILDSCRDVLYPGGNQHSLDSMCGRPYDKCTKEAFMAYLGIGNPAVPFPIYINMINDTSQYETFYNQTTFVCSEPIVSRYENKTACGCLDCSKSCSPIPPDVPDKEFKIFNIDGWVVIALMVIVLFVATFFTSLFVIPKFRKPRQIVEESTETTALINGPISRKKLGRLIRVRLSTESFLQRVFYNLGLYCAQHPFIVLSIGTVLIAALSCGLFKFKVTTDPVQLWSAKSSIARQQKDYFDKHFKPFYRTTQIIIVPDDQSFTTHYYLSPPAPASEYTFGPVFNLDFLFRVLDLQTDVLSLTADLKEKNRTVQLSDICFKPLAPDNENCTVFSILQYYQNSKDKLNTSIHDDFFTYFDYSTHFMTCSQAPTTTKDNPLNISCFADFGGTVNPFMILGNYSGSTYANATALVITIVIENSNDPEKIQLAEAWEKVFLDYMKNFTETQKALRAAGRWDETANFTVFYSAERSIQDELNRQSRSDIFTIIISYSIMFLYVTLTLGRIRSWRTFLIDLKISVGFIGVFFVLISVMSSIGFYSYCGLAGTLIIFEVIPFLVLAVGVDNIFIIVQHFEHAKTEKHPSIDICLAKTIGRVGPSILLTATSESIAFVLGSLTPMPAVQLFSLYAFMAVFIDFLLQITCFVSILALDAKRQQSDRPDLCCCVPMKLESTTNEIEQESKGMLQQVFTRIWTPMVLGSSYIRAILFSLFIIATCLSLASIHRISVGLDQKLSMPKDSYVLDYFRGLEEYLSVGPPVYFIVNQDAIDYTKIDDQDLLCGTSGCSSISLLGQIGEALRQPNRYYLAQPPSSWLDDYFDWLQSTNDPPCCRINNQTKQFCPATLNDTACHPCPITFLENQRPSPDDFRQYIEYFLIDNPGEKCPKGGHAAYHDAIELVNNTYIKSSYFMGFHSVLKTSKDYIGAMKSANEIAKNISRTILNNHSHPYHDSNKLEDYPVIPYSVFYVFYDQYLTIWHNLIMNLSLSFAAVFLVTCVLLGFDFHTSLLILLCVFMIIIDMFGVMFLWNIELNAISVVNIVMSVGIAVEFIAHIARYFAVSKGDDRLLRARKALSEMGSSVFSGITLTKIGGVVVLAFAKSQLFQVFYFRMYFSLVVIGALHGLVFLPILLSYFGPHSITFIEDRKRSYVNDDTIQSEVVVNGNAQNASHHSMNA</sequence>
<evidence type="ECO:0000256" key="8">
    <source>
        <dbReference type="ARBA" id="ARBA00023055"/>
    </source>
</evidence>
<dbReference type="CDD" id="cd00170">
    <property type="entry name" value="SEC14"/>
    <property type="match status" value="1"/>
</dbReference>
<dbReference type="EMBL" id="CAJNOV010007670">
    <property type="protein sequence ID" value="CAF1293489.1"/>
    <property type="molecule type" value="Genomic_DNA"/>
</dbReference>
<dbReference type="PANTHER" id="PTHR45727">
    <property type="entry name" value="NPC INTRACELLULAR CHOLESTEROL TRANSPORTER 1"/>
    <property type="match status" value="1"/>
</dbReference>
<dbReference type="GO" id="GO:0015485">
    <property type="term" value="F:cholesterol binding"/>
    <property type="evidence" value="ECO:0007669"/>
    <property type="project" value="TreeGrafter"/>
</dbReference>
<evidence type="ECO:0000256" key="14">
    <source>
        <dbReference type="ARBA" id="ARBA00023221"/>
    </source>
</evidence>
<dbReference type="GO" id="GO:0042632">
    <property type="term" value="P:cholesterol homeostasis"/>
    <property type="evidence" value="ECO:0007669"/>
    <property type="project" value="TreeGrafter"/>
</dbReference>
<evidence type="ECO:0000256" key="10">
    <source>
        <dbReference type="ARBA" id="ARBA00023136"/>
    </source>
</evidence>
<dbReference type="GO" id="GO:0012505">
    <property type="term" value="C:endomembrane system"/>
    <property type="evidence" value="ECO:0007669"/>
    <property type="project" value="UniProtKB-SubCell"/>
</dbReference>
<protein>
    <recommendedName>
        <fullName evidence="22">Niemann-Pick C1 protein</fullName>
    </recommendedName>
</protein>
<evidence type="ECO:0000313" key="21">
    <source>
        <dbReference type="Proteomes" id="UP000663855"/>
    </source>
</evidence>
<dbReference type="PROSITE" id="PS50191">
    <property type="entry name" value="CRAL_TRIO"/>
    <property type="match status" value="1"/>
</dbReference>
<keyword evidence="12" id="KW-1207">Sterol metabolism</keyword>
<evidence type="ECO:0000256" key="12">
    <source>
        <dbReference type="ARBA" id="ARBA00023166"/>
    </source>
</evidence>
<dbReference type="GO" id="GO:0030301">
    <property type="term" value="P:cholesterol transport"/>
    <property type="evidence" value="ECO:0007669"/>
    <property type="project" value="UniProtKB-ARBA"/>
</dbReference>
<name>A0A815DGY1_9BILA</name>
<dbReference type="Pfam" id="PF16414">
    <property type="entry name" value="NPC1_N"/>
    <property type="match status" value="1"/>
</dbReference>
<dbReference type="SUPFAM" id="SSF101576">
    <property type="entry name" value="Supernatant protein factor (SPF), C-terminal domain"/>
    <property type="match status" value="1"/>
</dbReference>
<dbReference type="PROSITE" id="PS50904">
    <property type="entry name" value="PRELI_MSF1"/>
    <property type="match status" value="1"/>
</dbReference>
<comment type="subcellular location">
    <subcellularLocation>
        <location evidence="1">Endomembrane system</location>
        <topology evidence="1">Multi-pass membrane protein</topology>
    </subcellularLocation>
</comment>
<dbReference type="InterPro" id="IPR032190">
    <property type="entry name" value="NPC1_N"/>
</dbReference>
<keyword evidence="8" id="KW-0445">Lipid transport</keyword>
<dbReference type="PROSITE" id="PS50156">
    <property type="entry name" value="SSD"/>
    <property type="match status" value="1"/>
</dbReference>
<dbReference type="GO" id="GO:0005319">
    <property type="term" value="F:lipid transporter activity"/>
    <property type="evidence" value="ECO:0007669"/>
    <property type="project" value="InterPro"/>
</dbReference>
<feature type="domain" description="CRAL-TRIO" evidence="18">
    <location>
        <begin position="341"/>
        <end position="512"/>
    </location>
</feature>
<dbReference type="InterPro" id="IPR006797">
    <property type="entry name" value="PRELI/MSF1_dom"/>
</dbReference>
<evidence type="ECO:0000256" key="13">
    <source>
        <dbReference type="ARBA" id="ARBA00023180"/>
    </source>
</evidence>
<feature type="transmembrane region" description="Helical" evidence="16">
    <location>
        <begin position="1966"/>
        <end position="1990"/>
    </location>
</feature>
<keyword evidence="4" id="KW-0153">Cholesterol metabolism</keyword>
<feature type="transmembrane region" description="Helical" evidence="16">
    <location>
        <begin position="1836"/>
        <end position="1857"/>
    </location>
</feature>
<dbReference type="Pfam" id="PF22314">
    <property type="entry name" value="NPC1_MLD"/>
    <property type="match status" value="1"/>
</dbReference>
<evidence type="ECO:0000256" key="16">
    <source>
        <dbReference type="SAM" id="Phobius"/>
    </source>
</evidence>